<dbReference type="PANTHER" id="PTHR30213">
    <property type="entry name" value="INNER MEMBRANE PROTEIN YHJD"/>
    <property type="match status" value="1"/>
</dbReference>
<dbReference type="PIRSF" id="PIRSF035875">
    <property type="entry name" value="RNase_BN"/>
    <property type="match status" value="1"/>
</dbReference>
<keyword evidence="8" id="KW-1185">Reference proteome</keyword>
<keyword evidence="4 6" id="KW-1133">Transmembrane helix</keyword>
<organism evidence="7 8">
    <name type="scientific">Natronoglomus mannanivorans</name>
    <dbReference type="NCBI Taxonomy" id="2979990"/>
    <lineage>
        <taxon>Archaea</taxon>
        <taxon>Methanobacteriati</taxon>
        <taxon>Methanobacteriota</taxon>
        <taxon>Stenosarchaea group</taxon>
        <taxon>Halobacteria</taxon>
        <taxon>Halobacteriales</taxon>
        <taxon>Natrialbaceae</taxon>
        <taxon>Natronoglomus</taxon>
    </lineage>
</organism>
<feature type="transmembrane region" description="Helical" evidence="6">
    <location>
        <begin position="31"/>
        <end position="53"/>
    </location>
</feature>
<evidence type="ECO:0000256" key="4">
    <source>
        <dbReference type="ARBA" id="ARBA00022989"/>
    </source>
</evidence>
<evidence type="ECO:0000256" key="6">
    <source>
        <dbReference type="SAM" id="Phobius"/>
    </source>
</evidence>
<dbReference type="RefSeq" id="WP_338007619.1">
    <property type="nucleotide sequence ID" value="NZ_JAOPKB010000004.1"/>
</dbReference>
<dbReference type="PANTHER" id="PTHR30213:SF0">
    <property type="entry name" value="UPF0761 MEMBRANE PROTEIN YIHY"/>
    <property type="match status" value="1"/>
</dbReference>
<dbReference type="Pfam" id="PF03631">
    <property type="entry name" value="Virul_fac_BrkB"/>
    <property type="match status" value="1"/>
</dbReference>
<name>A0ABT2QD70_9EURY</name>
<accession>A0ABT2QD70</accession>
<proteinExistence type="predicted"/>
<gene>
    <name evidence="7" type="ORF">OB955_08985</name>
</gene>
<feature type="transmembrane region" description="Helical" evidence="6">
    <location>
        <begin position="132"/>
        <end position="158"/>
    </location>
</feature>
<feature type="transmembrane region" description="Helical" evidence="6">
    <location>
        <begin position="96"/>
        <end position="120"/>
    </location>
</feature>
<evidence type="ECO:0000313" key="8">
    <source>
        <dbReference type="Proteomes" id="UP001320972"/>
    </source>
</evidence>
<reference evidence="7 8" key="1">
    <citation type="submission" date="2022-09" db="EMBL/GenBank/DDBJ databases">
        <title>Enrichment on poylsaccharides allowed isolation of novel metabolic and taxonomic groups of Haloarchaea.</title>
        <authorList>
            <person name="Sorokin D.Y."/>
            <person name="Elcheninov A.G."/>
            <person name="Khizhniak T.V."/>
            <person name="Kolganova T.V."/>
            <person name="Kublanov I.V."/>
        </authorList>
    </citation>
    <scope>NUCLEOTIDE SEQUENCE [LARGE SCALE GENOMIC DNA]</scope>
    <source>
        <strain evidence="7 8">AArc-m2/3/4</strain>
    </source>
</reference>
<dbReference type="EMBL" id="JAOPKB010000004">
    <property type="protein sequence ID" value="MCU4972875.1"/>
    <property type="molecule type" value="Genomic_DNA"/>
</dbReference>
<dbReference type="Proteomes" id="UP001320972">
    <property type="component" value="Unassembled WGS sequence"/>
</dbReference>
<evidence type="ECO:0000256" key="2">
    <source>
        <dbReference type="ARBA" id="ARBA00022475"/>
    </source>
</evidence>
<comment type="caution">
    <text evidence="7">The sequence shown here is derived from an EMBL/GenBank/DDBJ whole genome shotgun (WGS) entry which is preliminary data.</text>
</comment>
<keyword evidence="3 6" id="KW-0812">Transmembrane</keyword>
<feature type="transmembrane region" description="Helical" evidence="6">
    <location>
        <begin position="231"/>
        <end position="254"/>
    </location>
</feature>
<protein>
    <submittedName>
        <fullName evidence="7">YihY/virulence factor BrkB family protein</fullName>
    </submittedName>
</protein>
<evidence type="ECO:0000256" key="1">
    <source>
        <dbReference type="ARBA" id="ARBA00004651"/>
    </source>
</evidence>
<evidence type="ECO:0000256" key="3">
    <source>
        <dbReference type="ARBA" id="ARBA00022692"/>
    </source>
</evidence>
<keyword evidence="5 6" id="KW-0472">Membrane</keyword>
<evidence type="ECO:0000256" key="5">
    <source>
        <dbReference type="ARBA" id="ARBA00023136"/>
    </source>
</evidence>
<evidence type="ECO:0000313" key="7">
    <source>
        <dbReference type="EMBL" id="MCU4972875.1"/>
    </source>
</evidence>
<feature type="transmembrane region" description="Helical" evidence="6">
    <location>
        <begin position="198"/>
        <end position="219"/>
    </location>
</feature>
<feature type="transmembrane region" description="Helical" evidence="6">
    <location>
        <begin position="164"/>
        <end position="186"/>
    </location>
</feature>
<comment type="subcellular location">
    <subcellularLocation>
        <location evidence="1">Cell membrane</location>
        <topology evidence="1">Multi-pass membrane protein</topology>
    </subcellularLocation>
</comment>
<sequence>MDRSREALIGFCYDIIAVSRERQLSVKSAGLAYHAFNTLVPLVILLLVGVTVVDALDAVLETLESLSGLDAAATQGALDEVTGDDGGASRLRATGLAFVILAWSGVRMFQAVNSTFTAVYGSRRSQSLVSAVTDVLLSSVTVVVAVALVTVVGVGLSFVIDGLWWHLLSPFLLFGLLVAAFLPMYYLYPQTDVTVREVLPGTAFAAGSWVVLGVSFRFYIATSDSVELYGIAGAVLIVLTWVYLGGLCVLLGAVGNAVLADRVEPDDGWIPLEETFFGRG</sequence>
<dbReference type="InterPro" id="IPR017039">
    <property type="entry name" value="Virul_fac_BrkB"/>
</dbReference>
<keyword evidence="2" id="KW-1003">Cell membrane</keyword>